<evidence type="ECO:0000313" key="2">
    <source>
        <dbReference type="Proteomes" id="UP001223743"/>
    </source>
</evidence>
<organism evidence="1 2">
    <name type="scientific">Kaistia geumhonensis</name>
    <dbReference type="NCBI Taxonomy" id="410839"/>
    <lineage>
        <taxon>Bacteria</taxon>
        <taxon>Pseudomonadati</taxon>
        <taxon>Pseudomonadota</taxon>
        <taxon>Alphaproteobacteria</taxon>
        <taxon>Hyphomicrobiales</taxon>
        <taxon>Kaistiaceae</taxon>
        <taxon>Kaistia</taxon>
    </lineage>
</organism>
<sequence length="278" mass="29283">MSDSFDELEPPDPRSTLHRVVEGLTVVALVVAVILWQSDGTLMAARTLLGMDGDAQAEPSATLVAMSVQPQPIQPQSSDIRLVKHVAPAVSTPDIDPVATGSVAAATATRPARPITPPDVRPFPAQPAPDPVRLVTPSVALPPPPLTPRGWTAACDRPEASFCTASQSLSQPDDPLVETSWTIEHSAGGLFAIWTAPTGVMVDRGMTLIMGDGRPKTVPFTACGAHSCEVRARLAGDFVSLLRRSSRISTEIVLKNGKTVSFDFSREGLDAALAKLGV</sequence>
<reference evidence="1 2" key="1">
    <citation type="submission" date="2023-07" db="EMBL/GenBank/DDBJ databases">
        <title>Genomic Encyclopedia of Type Strains, Phase IV (KMG-IV): sequencing the most valuable type-strain genomes for metagenomic binning, comparative biology and taxonomic classification.</title>
        <authorList>
            <person name="Goeker M."/>
        </authorList>
    </citation>
    <scope>NUCLEOTIDE SEQUENCE [LARGE SCALE GENOMIC DNA]</scope>
    <source>
        <strain evidence="1 2">B1-1</strain>
    </source>
</reference>
<gene>
    <name evidence="1" type="ORF">QO015_001102</name>
</gene>
<accession>A0ABU0M3G0</accession>
<proteinExistence type="predicted"/>
<dbReference type="EMBL" id="JAUSWJ010000001">
    <property type="protein sequence ID" value="MDQ0515489.1"/>
    <property type="molecule type" value="Genomic_DNA"/>
</dbReference>
<comment type="caution">
    <text evidence="1">The sequence shown here is derived from an EMBL/GenBank/DDBJ whole genome shotgun (WGS) entry which is preliminary data.</text>
</comment>
<name>A0ABU0M3G0_9HYPH</name>
<dbReference type="Proteomes" id="UP001223743">
    <property type="component" value="Unassembled WGS sequence"/>
</dbReference>
<protein>
    <submittedName>
        <fullName evidence="1">Invasion protein IalB</fullName>
    </submittedName>
</protein>
<keyword evidence="2" id="KW-1185">Reference proteome</keyword>
<dbReference type="RefSeq" id="WP_266280947.1">
    <property type="nucleotide sequence ID" value="NZ_JAPKNF010000001.1"/>
</dbReference>
<evidence type="ECO:0000313" key="1">
    <source>
        <dbReference type="EMBL" id="MDQ0515489.1"/>
    </source>
</evidence>
<dbReference type="InterPro" id="IPR010642">
    <property type="entry name" value="Invasion_prot_B"/>
</dbReference>
<dbReference type="InterPro" id="IPR038696">
    <property type="entry name" value="IalB_sf"/>
</dbReference>
<dbReference type="Gene3D" id="2.60.40.1880">
    <property type="entry name" value="Invasion associated locus B (IalB) protein"/>
    <property type="match status" value="1"/>
</dbReference>
<dbReference type="Pfam" id="PF06776">
    <property type="entry name" value="IalB"/>
    <property type="match status" value="1"/>
</dbReference>